<evidence type="ECO:0000256" key="1">
    <source>
        <dbReference type="ARBA" id="ARBA00004477"/>
    </source>
</evidence>
<dbReference type="STRING" id="41875.K8F8B9"/>
<dbReference type="UniPathway" id="UPA00196"/>
<gene>
    <name evidence="13" type="ORF">Bathy08g01330</name>
</gene>
<feature type="transmembrane region" description="Helical" evidence="11">
    <location>
        <begin position="398"/>
        <end position="426"/>
    </location>
</feature>
<comment type="similarity">
    <text evidence="3 11">Belongs to the PIGM family.</text>
</comment>
<dbReference type="GO" id="GO:0051751">
    <property type="term" value="F:alpha-1,4-mannosyltransferase activity"/>
    <property type="evidence" value="ECO:0007669"/>
    <property type="project" value="InterPro"/>
</dbReference>
<accession>K8F8B9</accession>
<keyword evidence="9 11" id="KW-1133">Transmembrane helix</keyword>
<feature type="transmembrane region" description="Helical" evidence="11">
    <location>
        <begin position="183"/>
        <end position="204"/>
    </location>
</feature>
<feature type="transmembrane region" description="Helical" evidence="11">
    <location>
        <begin position="152"/>
        <end position="171"/>
    </location>
</feature>
<dbReference type="GO" id="GO:0004376">
    <property type="term" value="F:GPI mannosyltransferase activity"/>
    <property type="evidence" value="ECO:0007669"/>
    <property type="project" value="InterPro"/>
</dbReference>
<evidence type="ECO:0000256" key="12">
    <source>
        <dbReference type="SAM" id="MobiDB-lite"/>
    </source>
</evidence>
<comment type="subcellular location">
    <subcellularLocation>
        <location evidence="1 11">Endoplasmic reticulum membrane</location>
        <topology evidence="1 11">Multi-pass membrane protein</topology>
    </subcellularLocation>
</comment>
<evidence type="ECO:0000313" key="14">
    <source>
        <dbReference type="Proteomes" id="UP000198341"/>
    </source>
</evidence>
<feature type="region of interest" description="Disordered" evidence="12">
    <location>
        <begin position="216"/>
        <end position="265"/>
    </location>
</feature>
<dbReference type="KEGG" id="bpg:Bathy08g01330"/>
<feature type="transmembrane region" description="Helical" evidence="11">
    <location>
        <begin position="370"/>
        <end position="392"/>
    </location>
</feature>
<feature type="transmembrane region" description="Helical" evidence="11">
    <location>
        <begin position="438"/>
        <end position="456"/>
    </location>
</feature>
<dbReference type="EC" id="2.4.1.-" evidence="11"/>
<dbReference type="GeneID" id="19014112"/>
<dbReference type="GO" id="GO:1990529">
    <property type="term" value="C:glycosylphosphatidylinositol-mannosyltransferase I complex"/>
    <property type="evidence" value="ECO:0007669"/>
    <property type="project" value="TreeGrafter"/>
</dbReference>
<evidence type="ECO:0000256" key="6">
    <source>
        <dbReference type="ARBA" id="ARBA00022679"/>
    </source>
</evidence>
<dbReference type="GO" id="GO:0006506">
    <property type="term" value="P:GPI anchor biosynthetic process"/>
    <property type="evidence" value="ECO:0007669"/>
    <property type="project" value="UniProtKB-UniPathway"/>
</dbReference>
<keyword evidence="4 11" id="KW-0337">GPI-anchor biosynthesis</keyword>
<dbReference type="EMBL" id="FO082271">
    <property type="protein sequence ID" value="CCO17848.1"/>
    <property type="molecule type" value="Genomic_DNA"/>
</dbReference>
<dbReference type="Pfam" id="PF05007">
    <property type="entry name" value="Mannosyl_trans"/>
    <property type="match status" value="1"/>
</dbReference>
<feature type="transmembrane region" description="Helical" evidence="11">
    <location>
        <begin position="127"/>
        <end position="146"/>
    </location>
</feature>
<evidence type="ECO:0000256" key="7">
    <source>
        <dbReference type="ARBA" id="ARBA00022692"/>
    </source>
</evidence>
<feature type="transmembrane region" description="Helical" evidence="11">
    <location>
        <begin position="292"/>
        <end position="314"/>
    </location>
</feature>
<comment type="function">
    <text evidence="11">Catalytic subunit of the glycosylphosphatidylinositol-mannosyltransferase I complex which catalyzes the transfer of the first mannose, via an alpha-1,4 bond from a dolichol-phosphate-mannose (Dol-P-Man) to the glucosaminyl acyl phosphatidylinositol (GlcN-(acyl)PI) intermediate to generate alpha-D-Man-(1-&gt;4)-alpha-D-GlcN-(1-&gt;6)-(1-radyl,2-acyl-sn-glycero-3-phospho)-2-acyl-inositol and participates in the sixth step of the glycosylphosphatidylinositol-anchor biosynthesis.</text>
</comment>
<dbReference type="PANTHER" id="PTHR12886:SF0">
    <property type="entry name" value="GPI MANNOSYLTRANSFERASE 1"/>
    <property type="match status" value="1"/>
</dbReference>
<dbReference type="InterPro" id="IPR007704">
    <property type="entry name" value="PIG-M"/>
</dbReference>
<dbReference type="OrthoDB" id="1741594at2759"/>
<dbReference type="eggNOG" id="KOG3893">
    <property type="taxonomic scope" value="Eukaryota"/>
</dbReference>
<keyword evidence="7 11" id="KW-0812">Transmembrane</keyword>
<keyword evidence="10 11" id="KW-0472">Membrane</keyword>
<name>K8F8B9_9CHLO</name>
<keyword evidence="14" id="KW-1185">Reference proteome</keyword>
<feature type="transmembrane region" description="Helical" evidence="11">
    <location>
        <begin position="476"/>
        <end position="494"/>
    </location>
</feature>
<evidence type="ECO:0000256" key="11">
    <source>
        <dbReference type="RuleBase" id="RU365064"/>
    </source>
</evidence>
<dbReference type="PANTHER" id="PTHR12886">
    <property type="entry name" value="PIG-M MANNOSYLTRANSFERASE"/>
    <property type="match status" value="1"/>
</dbReference>
<evidence type="ECO:0000256" key="3">
    <source>
        <dbReference type="ARBA" id="ARBA00011071"/>
    </source>
</evidence>
<dbReference type="GO" id="GO:0005789">
    <property type="term" value="C:endoplasmic reticulum membrane"/>
    <property type="evidence" value="ECO:0007669"/>
    <property type="project" value="UniProtKB-SubCell"/>
</dbReference>
<dbReference type="Proteomes" id="UP000198341">
    <property type="component" value="Chromosome 8"/>
</dbReference>
<evidence type="ECO:0000256" key="5">
    <source>
        <dbReference type="ARBA" id="ARBA00022676"/>
    </source>
</evidence>
<keyword evidence="5 11" id="KW-0328">Glycosyltransferase</keyword>
<proteinExistence type="inferred from homology"/>
<evidence type="ECO:0000256" key="2">
    <source>
        <dbReference type="ARBA" id="ARBA00004687"/>
    </source>
</evidence>
<keyword evidence="8 11" id="KW-0256">Endoplasmic reticulum</keyword>
<evidence type="ECO:0000256" key="10">
    <source>
        <dbReference type="ARBA" id="ARBA00023136"/>
    </source>
</evidence>
<sequence length="547" mass="61394">MSTSLSRVKSLLFPPVTSKTIFLYAFVVRLALVLFGRVQDAHPAFFSGVRYTDVDYDVFTDAARYVCNNQSPYERNTYRYTPLLAWMLTPNVFWFAEFGKVLFSLCDVYCGKLVHEILRKRKCSESFTIQMTALYLFNPLTMAISTRGSCDAVANALVLFSLKSLMFGTILNSAVSFGLAVHFRMYPVIYIVPLIVALDVQYHVNWNYYGGGSGAKLERSGCKSKRERLPSSGVGDDQELQQQQQQQQNKVAAKNNSDRQSMAIETKETRRLRRARALASKSAFGANGLFNIARLLFAGISFTAFAFSTFACYWKYGQAYLNEAILYHFSRKDPRHNFAPNFFSVYLDTAIEDAESDFGAYILSRSLTKAYALASKITQYGLTVLIGIAFAYDLPFAMFAQTFAFVAFNSVITSQYFAWWCALLPISLATFDYSNRDSAARVMSATITWIVSKLVWLKNAHALEMSGEENGHFNAWAASCGFLFASANALRALVSEQRTKRVFVRGKVYTLEKEPRVGGGEDHHHHDHQSFNAGFGGTTAPEGSIYT</sequence>
<feature type="transmembrane region" description="Helical" evidence="11">
    <location>
        <begin position="21"/>
        <end position="38"/>
    </location>
</feature>
<evidence type="ECO:0000313" key="13">
    <source>
        <dbReference type="EMBL" id="CCO17848.1"/>
    </source>
</evidence>
<evidence type="ECO:0000256" key="4">
    <source>
        <dbReference type="ARBA" id="ARBA00022502"/>
    </source>
</evidence>
<feature type="transmembrane region" description="Helical" evidence="11">
    <location>
        <begin position="83"/>
        <end position="106"/>
    </location>
</feature>
<reference evidence="13 14" key="1">
    <citation type="submission" date="2011-10" db="EMBL/GenBank/DDBJ databases">
        <authorList>
            <person name="Genoscope - CEA"/>
        </authorList>
    </citation>
    <scope>NUCLEOTIDE SEQUENCE [LARGE SCALE GENOMIC DNA]</scope>
    <source>
        <strain evidence="13 14">RCC 1105</strain>
    </source>
</reference>
<dbReference type="RefSeq" id="XP_007511727.1">
    <property type="nucleotide sequence ID" value="XM_007511665.1"/>
</dbReference>
<evidence type="ECO:0000256" key="9">
    <source>
        <dbReference type="ARBA" id="ARBA00022989"/>
    </source>
</evidence>
<organism evidence="13 14">
    <name type="scientific">Bathycoccus prasinos</name>
    <dbReference type="NCBI Taxonomy" id="41875"/>
    <lineage>
        <taxon>Eukaryota</taxon>
        <taxon>Viridiplantae</taxon>
        <taxon>Chlorophyta</taxon>
        <taxon>Mamiellophyceae</taxon>
        <taxon>Mamiellales</taxon>
        <taxon>Bathycoccaceae</taxon>
        <taxon>Bathycoccus</taxon>
    </lineage>
</organism>
<comment type="pathway">
    <text evidence="2 11">Glycolipid biosynthesis; glycosylphosphatidylinositol-anchor biosynthesis.</text>
</comment>
<feature type="compositionally biased region" description="Basic and acidic residues" evidence="12">
    <location>
        <begin position="515"/>
        <end position="524"/>
    </location>
</feature>
<feature type="region of interest" description="Disordered" evidence="12">
    <location>
        <begin position="515"/>
        <end position="547"/>
    </location>
</feature>
<dbReference type="Pfam" id="PF06728">
    <property type="entry name" value="PIG-U"/>
    <property type="match status" value="1"/>
</dbReference>
<protein>
    <recommendedName>
        <fullName evidence="11">GPI mannosyltransferase 1</fullName>
        <ecNumber evidence="11">2.4.1.-</ecNumber>
    </recommendedName>
    <alternativeName>
        <fullName evidence="11">GPI mannosyltransferase I</fullName>
    </alternativeName>
</protein>
<keyword evidence="6 11" id="KW-0808">Transferase</keyword>
<dbReference type="AlphaFoldDB" id="K8F8B9"/>
<evidence type="ECO:0000256" key="8">
    <source>
        <dbReference type="ARBA" id="ARBA00022824"/>
    </source>
</evidence>